<dbReference type="Gene3D" id="3.30.70.20">
    <property type="match status" value="1"/>
</dbReference>
<dbReference type="PROSITE" id="PS00198">
    <property type="entry name" value="4FE4S_FER_1"/>
    <property type="match status" value="2"/>
</dbReference>
<keyword evidence="2" id="KW-1003">Cell membrane</keyword>
<comment type="subcellular location">
    <subcellularLocation>
        <location evidence="1">Cell membrane</location>
    </subcellularLocation>
</comment>
<dbReference type="InterPro" id="IPR052378">
    <property type="entry name" value="NosR_regulator"/>
</dbReference>
<feature type="transmembrane region" description="Helical" evidence="7">
    <location>
        <begin position="127"/>
        <end position="145"/>
    </location>
</feature>
<dbReference type="GO" id="GO:0051536">
    <property type="term" value="F:iron-sulfur cluster binding"/>
    <property type="evidence" value="ECO:0007669"/>
    <property type="project" value="UniProtKB-KW"/>
</dbReference>
<feature type="transmembrane region" description="Helical" evidence="7">
    <location>
        <begin position="182"/>
        <end position="201"/>
    </location>
</feature>
<keyword evidence="6 7" id="KW-0472">Membrane</keyword>
<dbReference type="SUPFAM" id="SSF54862">
    <property type="entry name" value="4Fe-4S ferredoxins"/>
    <property type="match status" value="1"/>
</dbReference>
<dbReference type="AlphaFoldDB" id="A0A2L1GKH1"/>
<dbReference type="PROSITE" id="PS51379">
    <property type="entry name" value="4FE4S_FER_2"/>
    <property type="match status" value="2"/>
</dbReference>
<dbReference type="PANTHER" id="PTHR30224">
    <property type="entry name" value="ELECTRON TRANSPORT PROTEIN"/>
    <property type="match status" value="1"/>
</dbReference>
<proteinExistence type="predicted"/>
<dbReference type="KEGG" id="deo:CAY53_00565"/>
<accession>A0A2L1GKH1</accession>
<feature type="transmembrane region" description="Helical" evidence="7">
    <location>
        <begin position="285"/>
        <end position="305"/>
    </location>
</feature>
<feature type="domain" description="4Fe-4S ferredoxin-type" evidence="8">
    <location>
        <begin position="221"/>
        <end position="244"/>
    </location>
</feature>
<feature type="transmembrane region" description="Helical" evidence="7">
    <location>
        <begin position="18"/>
        <end position="39"/>
    </location>
</feature>
<dbReference type="EMBL" id="CP021255">
    <property type="protein sequence ID" value="AVD70159.1"/>
    <property type="molecule type" value="Genomic_DNA"/>
</dbReference>
<organism evidence="9 10">
    <name type="scientific">Desulfobulbus oralis</name>
    <dbReference type="NCBI Taxonomy" id="1986146"/>
    <lineage>
        <taxon>Bacteria</taxon>
        <taxon>Pseudomonadati</taxon>
        <taxon>Thermodesulfobacteriota</taxon>
        <taxon>Desulfobulbia</taxon>
        <taxon>Desulfobulbales</taxon>
        <taxon>Desulfobulbaceae</taxon>
        <taxon>Desulfobulbus</taxon>
    </lineage>
</organism>
<keyword evidence="4" id="KW-0408">Iron</keyword>
<dbReference type="Pfam" id="PF13237">
    <property type="entry name" value="Fer4_10"/>
    <property type="match status" value="1"/>
</dbReference>
<evidence type="ECO:0000256" key="3">
    <source>
        <dbReference type="ARBA" id="ARBA00022723"/>
    </source>
</evidence>
<gene>
    <name evidence="9" type="ORF">CAY53_00565</name>
</gene>
<dbReference type="PANTHER" id="PTHR30224:SF4">
    <property type="entry name" value="ELECTRON TRANSPORT PROTEIN YCCM-RELATED"/>
    <property type="match status" value="1"/>
</dbReference>
<evidence type="ECO:0000313" key="9">
    <source>
        <dbReference type="EMBL" id="AVD70159.1"/>
    </source>
</evidence>
<dbReference type="GO" id="GO:0046872">
    <property type="term" value="F:metal ion binding"/>
    <property type="evidence" value="ECO:0007669"/>
    <property type="project" value="UniProtKB-KW"/>
</dbReference>
<keyword evidence="5" id="KW-0411">Iron-sulfur</keyword>
<evidence type="ECO:0000313" key="10">
    <source>
        <dbReference type="Proteomes" id="UP000239867"/>
    </source>
</evidence>
<evidence type="ECO:0000256" key="2">
    <source>
        <dbReference type="ARBA" id="ARBA00022475"/>
    </source>
</evidence>
<dbReference type="GO" id="GO:0005886">
    <property type="term" value="C:plasma membrane"/>
    <property type="evidence" value="ECO:0007669"/>
    <property type="project" value="UniProtKB-SubCell"/>
</dbReference>
<feature type="transmembrane region" description="Helical" evidence="7">
    <location>
        <begin position="207"/>
        <end position="223"/>
    </location>
</feature>
<evidence type="ECO:0000256" key="1">
    <source>
        <dbReference type="ARBA" id="ARBA00004236"/>
    </source>
</evidence>
<protein>
    <recommendedName>
        <fullName evidence="8">4Fe-4S ferredoxin-type domain-containing protein</fullName>
    </recommendedName>
</protein>
<dbReference type="OrthoDB" id="9784262at2"/>
<keyword evidence="7" id="KW-1133">Transmembrane helix</keyword>
<evidence type="ECO:0000256" key="6">
    <source>
        <dbReference type="ARBA" id="ARBA00023136"/>
    </source>
</evidence>
<dbReference type="Proteomes" id="UP000239867">
    <property type="component" value="Chromosome"/>
</dbReference>
<keyword evidence="10" id="KW-1185">Reference proteome</keyword>
<dbReference type="InterPro" id="IPR017896">
    <property type="entry name" value="4Fe4S_Fe-S-bd"/>
</dbReference>
<evidence type="ECO:0000259" key="8">
    <source>
        <dbReference type="PROSITE" id="PS51379"/>
    </source>
</evidence>
<sequence length="333" mass="36827">MLRDTLKTPSGLHRGIQILYLVFSVALGLQFALFVAWLLGKSPLLVPRPPAVEAFLPISALLALRRLILTGNWDPVHPAGLAIFLFALLTALLLRKSFCGYICPGGTLSFWLFRLGQRLGLTRNPPAWLTGLLALPKYLLLAFFLQATLRMSLPELEAFLNAPFNLAADSKMLFFFLPPDRTVCIVLALLILGSLVLPSFWCRCFCPYGALLGLISLLSPLAMRRETGACTGCGRCRRACPQGIAVDRKTRVCSTECTGCQECASVCPQRCLSLHLDLSPRPRPLPWQLMGAATVGLLLLLWLWARLSGHWVSQVPLELLRSLHENLSAIQHY</sequence>
<feature type="transmembrane region" description="Helical" evidence="7">
    <location>
        <begin position="75"/>
        <end position="93"/>
    </location>
</feature>
<name>A0A2L1GKH1_9BACT</name>
<dbReference type="InterPro" id="IPR017900">
    <property type="entry name" value="4Fe4S_Fe_S_CS"/>
</dbReference>
<dbReference type="Pfam" id="PF12801">
    <property type="entry name" value="Fer4_5"/>
    <property type="match status" value="2"/>
</dbReference>
<evidence type="ECO:0000256" key="5">
    <source>
        <dbReference type="ARBA" id="ARBA00023014"/>
    </source>
</evidence>
<reference evidence="9 10" key="1">
    <citation type="journal article" date="2018" name="MBio">
        <title>Insights into the evolution of host association through the isolation and characterization of a novel human periodontal pathobiont, Desulfobulbus oralis.</title>
        <authorList>
            <person name="Cross K.L."/>
            <person name="Chirania P."/>
            <person name="Xiong W."/>
            <person name="Beall C.J."/>
            <person name="Elkins J.G."/>
            <person name="Giannone R.J."/>
            <person name="Griffen A.L."/>
            <person name="Guss A.M."/>
            <person name="Hettich R.L."/>
            <person name="Joshi S.S."/>
            <person name="Mokrzan E.M."/>
            <person name="Martin R.K."/>
            <person name="Zhulin I.B."/>
            <person name="Leys E.J."/>
            <person name="Podar M."/>
        </authorList>
    </citation>
    <scope>NUCLEOTIDE SEQUENCE [LARGE SCALE GENOMIC DNA]</scope>
    <source>
        <strain evidence="9 10">ORNL</strain>
    </source>
</reference>
<dbReference type="RefSeq" id="WP_104935485.1">
    <property type="nucleotide sequence ID" value="NZ_CP021255.1"/>
</dbReference>
<keyword evidence="3" id="KW-0479">Metal-binding</keyword>
<keyword evidence="7" id="KW-0812">Transmembrane</keyword>
<evidence type="ECO:0000256" key="7">
    <source>
        <dbReference type="SAM" id="Phobius"/>
    </source>
</evidence>
<feature type="domain" description="4Fe-4S ferredoxin-type" evidence="8">
    <location>
        <begin position="248"/>
        <end position="277"/>
    </location>
</feature>
<evidence type="ECO:0000256" key="4">
    <source>
        <dbReference type="ARBA" id="ARBA00023004"/>
    </source>
</evidence>